<dbReference type="PRINTS" id="PR02107">
    <property type="entry name" value="INOS145TPRIP"/>
</dbReference>
<feature type="non-terminal residue" evidence="11">
    <location>
        <position position="1"/>
    </location>
</feature>
<comment type="subcellular location">
    <subcellularLocation>
        <location evidence="1">Membrane</location>
        <topology evidence="1">Single-pass type I membrane protein</topology>
    </subcellularLocation>
</comment>
<keyword evidence="7" id="KW-0472">Membrane</keyword>
<evidence type="ECO:0000256" key="1">
    <source>
        <dbReference type="ARBA" id="ARBA00004479"/>
    </source>
</evidence>
<dbReference type="SMART" id="SM01265">
    <property type="entry name" value="Mab-21"/>
    <property type="match status" value="1"/>
</dbReference>
<gene>
    <name evidence="11" type="primary">Itprip_3</name>
    <name evidence="11" type="ORF">GTO96_0011415</name>
</gene>
<reference evidence="11 12" key="1">
    <citation type="journal article" date="2021" name="Cell">
        <title>Tracing the genetic footprints of vertebrate landing in non-teleost ray-finned fishes.</title>
        <authorList>
            <person name="Bi X."/>
            <person name="Wang K."/>
            <person name="Yang L."/>
            <person name="Pan H."/>
            <person name="Jiang H."/>
            <person name="Wei Q."/>
            <person name="Fang M."/>
            <person name="Yu H."/>
            <person name="Zhu C."/>
            <person name="Cai Y."/>
            <person name="He Y."/>
            <person name="Gan X."/>
            <person name="Zeng H."/>
            <person name="Yu D."/>
            <person name="Zhu Y."/>
            <person name="Jiang H."/>
            <person name="Qiu Q."/>
            <person name="Yang H."/>
            <person name="Zhang Y.E."/>
            <person name="Wang W."/>
            <person name="Zhu M."/>
            <person name="He S."/>
            <person name="Zhang G."/>
        </authorList>
    </citation>
    <scope>NUCLEOTIDE SEQUENCE [LARGE SCALE GENOMIC DNA]</scope>
    <source>
        <strain evidence="11">Bchr_013</strain>
    </source>
</reference>
<dbReference type="InterPro" id="IPR024810">
    <property type="entry name" value="MAB21L/cGLR"/>
</dbReference>
<keyword evidence="12" id="KW-1185">Reference proteome</keyword>
<comment type="similarity">
    <text evidence="3">Belongs to the mab-21 family.</text>
</comment>
<protein>
    <submittedName>
        <fullName evidence="11">IPRI protein</fullName>
    </submittedName>
</protein>
<comment type="caution">
    <text evidence="11">The sequence shown here is derived from an EMBL/GenBank/DDBJ whole genome shotgun (WGS) entry which is preliminary data.</text>
</comment>
<dbReference type="PANTHER" id="PTHR10656">
    <property type="entry name" value="CELL FATE DETERMINING PROTEIN MAB21-RELATED"/>
    <property type="match status" value="1"/>
</dbReference>
<dbReference type="InterPro" id="IPR026250">
    <property type="entry name" value="ITPRIP-like"/>
</dbReference>
<evidence type="ECO:0000313" key="11">
    <source>
        <dbReference type="EMBL" id="KAG2460820.1"/>
    </source>
</evidence>
<evidence type="ECO:0000256" key="5">
    <source>
        <dbReference type="ARBA" id="ARBA00022729"/>
    </source>
</evidence>
<evidence type="ECO:0000256" key="3">
    <source>
        <dbReference type="ARBA" id="ARBA00008307"/>
    </source>
</evidence>
<feature type="signal peptide" evidence="8">
    <location>
        <begin position="1"/>
        <end position="19"/>
    </location>
</feature>
<keyword evidence="5 8" id="KW-0732">Signal</keyword>
<dbReference type="Proteomes" id="UP000886611">
    <property type="component" value="Unassembled WGS sequence"/>
</dbReference>
<dbReference type="OrthoDB" id="1877767at2759"/>
<evidence type="ECO:0000256" key="7">
    <source>
        <dbReference type="ARBA" id="ARBA00023136"/>
    </source>
</evidence>
<feature type="domain" description="Mab-21-like HhH/H2TH-like" evidence="10">
    <location>
        <begin position="274"/>
        <end position="369"/>
    </location>
</feature>
<dbReference type="InterPro" id="IPR046906">
    <property type="entry name" value="Mab-21_HhH/H2TH-like"/>
</dbReference>
<dbReference type="AlphaFoldDB" id="A0A8X7X2Y9"/>
<name>A0A8X7X2Y9_POLSE</name>
<dbReference type="Pfam" id="PF03281">
    <property type="entry name" value="Mab-21"/>
    <property type="match status" value="1"/>
</dbReference>
<evidence type="ECO:0000259" key="10">
    <source>
        <dbReference type="Pfam" id="PF20266"/>
    </source>
</evidence>
<evidence type="ECO:0000256" key="8">
    <source>
        <dbReference type="SAM" id="SignalP"/>
    </source>
</evidence>
<dbReference type="Gene3D" id="1.10.1410.40">
    <property type="match status" value="1"/>
</dbReference>
<dbReference type="EMBL" id="JAATIS010004753">
    <property type="protein sequence ID" value="KAG2460820.1"/>
    <property type="molecule type" value="Genomic_DNA"/>
</dbReference>
<sequence length="390" mass="45105">MENAHWIASISLLAVGAVAAIGAGVAAAVRQRDSSETPTLQMLKKLYQDKVDFSKRELDPYKSKAKDVVTTLLKLIQKHVRQGDPKIDEEPIGTGSAFEGVKVKPEVEFDFMVPIQIIFQQIIVSDDDHNVPGCFGLIQIEKSEWIQFQCATVWGRDTADFKEKFCIRFRSHGYVLSAKKIQQWFQSMCARTLLELARYFPGFNFRFRTSGPARTLVFDWLGKEVNIDLVPAVQYEDAYLVAKMTSHLGEAAWRFSFSTHEKAFFQSLSPNYCYFKCLKILKYLRENDKKMCPTSHLSSSCPSYYLKTAFVHQAGQSDQDIWKNEDLEDRVKNLLRYLAECMGRKHLQHIYKNKTNLLKDVSSTTLEQIRFRLLYIHKNFESVLQYHLQY</sequence>
<dbReference type="GO" id="GO:0016020">
    <property type="term" value="C:membrane"/>
    <property type="evidence" value="ECO:0007669"/>
    <property type="project" value="UniProtKB-SubCell"/>
</dbReference>
<evidence type="ECO:0000256" key="4">
    <source>
        <dbReference type="ARBA" id="ARBA00022692"/>
    </source>
</evidence>
<dbReference type="PANTHER" id="PTHR10656:SF78">
    <property type="entry name" value="CYCLIC GMP-AMP SYNTHASE-LIKE"/>
    <property type="match status" value="1"/>
</dbReference>
<keyword evidence="6" id="KW-1133">Transmembrane helix</keyword>
<evidence type="ECO:0000313" key="12">
    <source>
        <dbReference type="Proteomes" id="UP000886611"/>
    </source>
</evidence>
<dbReference type="InterPro" id="IPR046903">
    <property type="entry name" value="Mab-21-like_nuc_Trfase"/>
</dbReference>
<feature type="domain" description="Mab-21-like nucleotidyltransferase" evidence="9">
    <location>
        <begin position="98"/>
        <end position="266"/>
    </location>
</feature>
<keyword evidence="4" id="KW-0812">Transmembrane</keyword>
<evidence type="ECO:0000256" key="6">
    <source>
        <dbReference type="ARBA" id="ARBA00022989"/>
    </source>
</evidence>
<evidence type="ECO:0000256" key="2">
    <source>
        <dbReference type="ARBA" id="ARBA00005554"/>
    </source>
</evidence>
<accession>A0A8X7X2Y9</accession>
<feature type="chain" id="PRO_5036493969" evidence="8">
    <location>
        <begin position="20"/>
        <end position="390"/>
    </location>
</feature>
<organism evidence="11 12">
    <name type="scientific">Polypterus senegalus</name>
    <name type="common">Senegal bichir</name>
    <dbReference type="NCBI Taxonomy" id="55291"/>
    <lineage>
        <taxon>Eukaryota</taxon>
        <taxon>Metazoa</taxon>
        <taxon>Chordata</taxon>
        <taxon>Craniata</taxon>
        <taxon>Vertebrata</taxon>
        <taxon>Euteleostomi</taxon>
        <taxon>Actinopterygii</taxon>
        <taxon>Polypteriformes</taxon>
        <taxon>Polypteridae</taxon>
        <taxon>Polypterus</taxon>
    </lineage>
</organism>
<comment type="similarity">
    <text evidence="2">Belongs to the ITPRIP family.</text>
</comment>
<evidence type="ECO:0000259" key="9">
    <source>
        <dbReference type="Pfam" id="PF03281"/>
    </source>
</evidence>
<proteinExistence type="inferred from homology"/>
<dbReference type="Pfam" id="PF20266">
    <property type="entry name" value="Mab-21_C"/>
    <property type="match status" value="1"/>
</dbReference>
<feature type="non-terminal residue" evidence="11">
    <location>
        <position position="390"/>
    </location>
</feature>